<reference evidence="2" key="1">
    <citation type="journal article" date="2014" name="Front. Microbiol.">
        <title>High frequency of phylogenetically diverse reductive dehalogenase-homologous genes in deep subseafloor sedimentary metagenomes.</title>
        <authorList>
            <person name="Kawai M."/>
            <person name="Futagami T."/>
            <person name="Toyoda A."/>
            <person name="Takaki Y."/>
            <person name="Nishi S."/>
            <person name="Hori S."/>
            <person name="Arai W."/>
            <person name="Tsubouchi T."/>
            <person name="Morono Y."/>
            <person name="Uchiyama I."/>
            <person name="Ito T."/>
            <person name="Fujiyama A."/>
            <person name="Inagaki F."/>
            <person name="Takami H."/>
        </authorList>
    </citation>
    <scope>NUCLEOTIDE SEQUENCE</scope>
    <source>
        <strain evidence="2">Expedition CK06-06</strain>
    </source>
</reference>
<gene>
    <name evidence="2" type="ORF">S01H4_14648</name>
</gene>
<dbReference type="InterPro" id="IPR000014">
    <property type="entry name" value="PAS"/>
</dbReference>
<accession>X1ATQ2</accession>
<dbReference type="Pfam" id="PF13188">
    <property type="entry name" value="PAS_8"/>
    <property type="match status" value="1"/>
</dbReference>
<dbReference type="Gene3D" id="3.30.450.20">
    <property type="entry name" value="PAS domain"/>
    <property type="match status" value="1"/>
</dbReference>
<feature type="non-terminal residue" evidence="2">
    <location>
        <position position="78"/>
    </location>
</feature>
<dbReference type="InterPro" id="IPR035965">
    <property type="entry name" value="PAS-like_dom_sf"/>
</dbReference>
<dbReference type="PROSITE" id="PS50112">
    <property type="entry name" value="PAS"/>
    <property type="match status" value="1"/>
</dbReference>
<sequence length="78" mass="8363">MDRNHIGDGVKGILPVKFGLQDLIFHSFAAGDAIFLIEAEGEKLGDIVDANLAAAEMHGYTIDELLGLNLIKDLDAPD</sequence>
<feature type="domain" description="PAS" evidence="1">
    <location>
        <begin position="32"/>
        <end position="78"/>
    </location>
</feature>
<organism evidence="2">
    <name type="scientific">marine sediment metagenome</name>
    <dbReference type="NCBI Taxonomy" id="412755"/>
    <lineage>
        <taxon>unclassified sequences</taxon>
        <taxon>metagenomes</taxon>
        <taxon>ecological metagenomes</taxon>
    </lineage>
</organism>
<protein>
    <recommendedName>
        <fullName evidence="1">PAS domain-containing protein</fullName>
    </recommendedName>
</protein>
<dbReference type="NCBIfam" id="TIGR00229">
    <property type="entry name" value="sensory_box"/>
    <property type="match status" value="1"/>
</dbReference>
<proteinExistence type="predicted"/>
<dbReference type="SUPFAM" id="SSF55785">
    <property type="entry name" value="PYP-like sensor domain (PAS domain)"/>
    <property type="match status" value="1"/>
</dbReference>
<dbReference type="EMBL" id="BART01006419">
    <property type="protein sequence ID" value="GAG63241.1"/>
    <property type="molecule type" value="Genomic_DNA"/>
</dbReference>
<evidence type="ECO:0000259" key="1">
    <source>
        <dbReference type="PROSITE" id="PS50112"/>
    </source>
</evidence>
<evidence type="ECO:0000313" key="2">
    <source>
        <dbReference type="EMBL" id="GAG63241.1"/>
    </source>
</evidence>
<name>X1ATQ2_9ZZZZ</name>
<comment type="caution">
    <text evidence="2">The sequence shown here is derived from an EMBL/GenBank/DDBJ whole genome shotgun (WGS) entry which is preliminary data.</text>
</comment>
<dbReference type="AlphaFoldDB" id="X1ATQ2"/>